<dbReference type="GO" id="GO:0005783">
    <property type="term" value="C:endoplasmic reticulum"/>
    <property type="evidence" value="ECO:0007669"/>
    <property type="project" value="InterPro"/>
</dbReference>
<accession>A0AAE1ZHN8</accession>
<feature type="transmembrane region" description="Helical" evidence="7">
    <location>
        <begin position="131"/>
        <end position="148"/>
    </location>
</feature>
<comment type="subcellular location">
    <subcellularLocation>
        <location evidence="1">Membrane</location>
        <topology evidence="1">Multi-pass membrane protein</topology>
    </subcellularLocation>
</comment>
<feature type="region of interest" description="Disordered" evidence="6">
    <location>
        <begin position="376"/>
        <end position="404"/>
    </location>
</feature>
<evidence type="ECO:0000256" key="5">
    <source>
        <dbReference type="ARBA" id="ARBA00023180"/>
    </source>
</evidence>
<evidence type="ECO:0000256" key="7">
    <source>
        <dbReference type="SAM" id="Phobius"/>
    </source>
</evidence>
<keyword evidence="4 7" id="KW-0472">Membrane</keyword>
<dbReference type="InterPro" id="IPR021980">
    <property type="entry name" value="PHTF1/2_N"/>
</dbReference>
<evidence type="ECO:0000256" key="3">
    <source>
        <dbReference type="ARBA" id="ARBA00022989"/>
    </source>
</evidence>
<reference evidence="9" key="2">
    <citation type="journal article" date="2023" name="Infect Dis Poverty">
        <title>Chromosome-scale genome of the human blood fluke Schistosoma mekongi and its implications for public health.</title>
        <authorList>
            <person name="Zhou M."/>
            <person name="Xu L."/>
            <person name="Xu D."/>
            <person name="Chen W."/>
            <person name="Khan J."/>
            <person name="Hu Y."/>
            <person name="Huang H."/>
            <person name="Wei H."/>
            <person name="Zhang Y."/>
            <person name="Chusongsang P."/>
            <person name="Tanasarnprasert K."/>
            <person name="Hu X."/>
            <person name="Limpanont Y."/>
            <person name="Lv Z."/>
        </authorList>
    </citation>
    <scope>NUCLEOTIDE SEQUENCE</scope>
    <source>
        <strain evidence="9">LV_2022a</strain>
    </source>
</reference>
<evidence type="ECO:0000256" key="1">
    <source>
        <dbReference type="ARBA" id="ARBA00004141"/>
    </source>
</evidence>
<gene>
    <name evidence="9" type="ORF">MN116_003305</name>
</gene>
<keyword evidence="10" id="KW-1185">Reference proteome</keyword>
<comment type="caution">
    <text evidence="9">The sequence shown here is derived from an EMBL/GenBank/DDBJ whole genome shotgun (WGS) entry which is preliminary data.</text>
</comment>
<evidence type="ECO:0000256" key="2">
    <source>
        <dbReference type="ARBA" id="ARBA00022692"/>
    </source>
</evidence>
<name>A0AAE1ZHN8_SCHME</name>
<dbReference type="PANTHER" id="PTHR12680">
    <property type="entry name" value="PUTATIVE HOMEODOMAIN TRANSCRIPTION FACTOR PHTF"/>
    <property type="match status" value="1"/>
</dbReference>
<keyword evidence="5" id="KW-0325">Glycoprotein</keyword>
<feature type="compositionally biased region" description="Polar residues" evidence="6">
    <location>
        <begin position="382"/>
        <end position="392"/>
    </location>
</feature>
<evidence type="ECO:0000313" key="9">
    <source>
        <dbReference type="EMBL" id="KAK4473987.1"/>
    </source>
</evidence>
<dbReference type="Proteomes" id="UP001292079">
    <property type="component" value="Unassembled WGS sequence"/>
</dbReference>
<reference evidence="9" key="1">
    <citation type="submission" date="2022-04" db="EMBL/GenBank/DDBJ databases">
        <authorList>
            <person name="Xu L."/>
            <person name="Lv Z."/>
        </authorList>
    </citation>
    <scope>NUCLEOTIDE SEQUENCE</scope>
    <source>
        <strain evidence="9">LV_2022a</strain>
    </source>
</reference>
<keyword evidence="3 7" id="KW-1133">Transmembrane helix</keyword>
<dbReference type="EMBL" id="JALJAT010000002">
    <property type="protein sequence ID" value="KAK4473987.1"/>
    <property type="molecule type" value="Genomic_DNA"/>
</dbReference>
<feature type="compositionally biased region" description="Low complexity" evidence="6">
    <location>
        <begin position="904"/>
        <end position="927"/>
    </location>
</feature>
<feature type="region of interest" description="Disordered" evidence="6">
    <location>
        <begin position="903"/>
        <end position="934"/>
    </location>
</feature>
<proteinExistence type="predicted"/>
<feature type="transmembrane region" description="Helical" evidence="7">
    <location>
        <begin position="1209"/>
        <end position="1227"/>
    </location>
</feature>
<feature type="transmembrane region" description="Helical" evidence="7">
    <location>
        <begin position="1428"/>
        <end position="1449"/>
    </location>
</feature>
<evidence type="ECO:0000256" key="6">
    <source>
        <dbReference type="SAM" id="MobiDB-lite"/>
    </source>
</evidence>
<feature type="domain" description="PHTF1/2 N-terminal" evidence="8">
    <location>
        <begin position="9"/>
        <end position="152"/>
    </location>
</feature>
<dbReference type="InterPro" id="IPR039775">
    <property type="entry name" value="PHTF1/2"/>
</dbReference>
<dbReference type="Pfam" id="PF12129">
    <property type="entry name" value="PHTF1-2_N"/>
    <property type="match status" value="1"/>
</dbReference>
<protein>
    <recommendedName>
        <fullName evidence="8">PHTF1/2 N-terminal domain-containing protein</fullName>
    </recommendedName>
</protein>
<organism evidence="9 10">
    <name type="scientific">Schistosoma mekongi</name>
    <name type="common">Parasitic worm</name>
    <dbReference type="NCBI Taxonomy" id="38744"/>
    <lineage>
        <taxon>Eukaryota</taxon>
        <taxon>Metazoa</taxon>
        <taxon>Spiralia</taxon>
        <taxon>Lophotrochozoa</taxon>
        <taxon>Platyhelminthes</taxon>
        <taxon>Trematoda</taxon>
        <taxon>Digenea</taxon>
        <taxon>Strigeidida</taxon>
        <taxon>Schistosomatoidea</taxon>
        <taxon>Schistosomatidae</taxon>
        <taxon>Schistosoma</taxon>
    </lineage>
</organism>
<feature type="compositionally biased region" description="Polar residues" evidence="6">
    <location>
        <begin position="993"/>
        <end position="1021"/>
    </location>
</feature>
<feature type="transmembrane region" description="Helical" evidence="7">
    <location>
        <begin position="96"/>
        <end position="119"/>
    </location>
</feature>
<feature type="transmembrane region" description="Helical" evidence="7">
    <location>
        <begin position="1461"/>
        <end position="1481"/>
    </location>
</feature>
<dbReference type="GO" id="GO:0016020">
    <property type="term" value="C:membrane"/>
    <property type="evidence" value="ECO:0007669"/>
    <property type="project" value="UniProtKB-SubCell"/>
</dbReference>
<feature type="region of interest" description="Disordered" evidence="6">
    <location>
        <begin position="986"/>
        <end position="1028"/>
    </location>
</feature>
<evidence type="ECO:0000259" key="8">
    <source>
        <dbReference type="Pfam" id="PF12129"/>
    </source>
</evidence>
<sequence length="1585" mass="180353">MLNFEFYAKRFQLKLSNYDKHPWEHGIEQRILQGIDQHGARDGKPRAGLIDVDVIRGSVFAKAKPGHGWMSAMRWGLLRVAFAPFYWNYWRGHTSFLVAVYVMVHFFLQFLQVVFFLMTDPRTSSSSQDDVLLPCLLAVCLGILYAHITAPHSKTGLYSSFIDNPTTAQSFKDISNHNVNSNCCSYNSDTLVNNKLGKTHAVINRHNECDYSSWLPVQTITSEQRRFPNNIYSMSHQSINVSNFNKEHIHNTTEQFEHSNALSNDCIEFNNSQHLMNGNCAKVQRNIHWRPGEMKPKKPSILSHKFFKTHLDNNYQDDHSTLYGCPGDATQHELKVTDFINGTDGGYTSCILDEECGRTKHLYNSQVLEHKPRVVRRRRRQNSYNAKHSNSGRGHDADVEESEGEHVTIPIKKDVGEIGHSDQSIPLHIVNVLNPNYIPQSRLEESVDRVGSFDHHLESSNSEINHNSTILPREKQASAFPSNFSSLHNPAKLSETLDKDFSGTMKSSSGGDISKKQSASDSSISFKTNKFTESDGFIPHISHISSLSSSLDSVTESSYLVFRRSLSMSFLEKSRNNTIMCLYSNNSSKMLKKSFSDGLLSYLGGYDSSKCHVFDNNDNGLHYIGLKSSFQQKRNFQSVYSDSNDQGGQVVKLSPSSPRSHLTNEMTSYRKISFSSHSSAAVESSTNSARSFSSVRKFPKGNRRIFELESVHDIGAELTANPKCSRSNADQVLDIKTHPCYIVVPESQLTEDINSSVQPVELSKEFQKRNGLNEKCNVQLDNCEFKNKSYECINKYDDTITVFNKQRAKYLRLFLQRASHIQQPRAFTNPSHTDTDIIESESVILNNKRLNGNLKNSGKYVPLSTNVDINFKSSNQRSSSSNSTNIGYLKSTAQKAFYNWSEANSLSGNTNNRSTTTTATTTDIPNSQGSFHVPRRNMNQYINPIDGFSRDTYSHSHYFSKDESHDTNMNTRGQTASETEYFDRINSDLGSDVDSSSCPDEVESPSQHPCNNELQNWQHSNPRPEVNVNPREEFQTVDKNQLSRQPGYHSRISKHYCPKCSSHVNVSSSPTTDSGQFTNFGDLKGVENNNHQKSTEPHETYESLQSVNASEKNECVSNVHEEVLHSVNVEVKEKQYDSQTTKENFRKIHIKSHLTRESHSHENLLTSKTDTVRCYMWAGEKFSKFNLSMLDIGKNVIYAVERQSISTDYIIFACIATFALPFISVIFHSTNSSINELDNYNNSQYHSSSITEDAKAFLVDYSTDQTLTITNSVFGNSVVGLYLHALLRLFHNILLTVTTKLYTLLIDTNIQASYCSKPYCIIFWNIISGQFLVDWFLKPDIQGRLVILIGFILRFNVYGTVFFLLCIAERTFQERLLYAKYFFSLTSGRRALKYRVPQFRLNKVGHIKCWLMLRSYLKKRGPQRSVEHIMTTAFYIVFTLGLSLCAQLLSKSRTSVFAHLTNWDILGLSFGIIVFLYRFILLGAKITKKYRNFSVLITEQINLYLSMESKPHKKEDLMLTFQVLRLVEGLLKEVDGPFRVCGWTLNPLVYNIFKLVLLSCVSTLLSESLGFKLKLYKLKLNPSNW</sequence>
<dbReference type="PANTHER" id="PTHR12680:SF6">
    <property type="entry name" value="PROTEIN PHTF"/>
    <property type="match status" value="1"/>
</dbReference>
<keyword evidence="2 7" id="KW-0812">Transmembrane</keyword>
<evidence type="ECO:0000313" key="10">
    <source>
        <dbReference type="Proteomes" id="UP001292079"/>
    </source>
</evidence>
<feature type="region of interest" description="Disordered" evidence="6">
    <location>
        <begin position="641"/>
        <end position="662"/>
    </location>
</feature>
<feature type="transmembrane region" description="Helical" evidence="7">
    <location>
        <begin position="1343"/>
        <end position="1368"/>
    </location>
</feature>
<evidence type="ECO:0000256" key="4">
    <source>
        <dbReference type="ARBA" id="ARBA00023136"/>
    </source>
</evidence>